<dbReference type="EMBL" id="JBHFFA010000004">
    <property type="protein sequence ID" value="KAL2628693.1"/>
    <property type="molecule type" value="Genomic_DNA"/>
</dbReference>
<dbReference type="SMART" id="SM00577">
    <property type="entry name" value="CPDc"/>
    <property type="match status" value="1"/>
</dbReference>
<gene>
    <name evidence="3" type="ORF">R1flu_013379</name>
</gene>
<dbReference type="Gene3D" id="3.40.50.1000">
    <property type="entry name" value="HAD superfamily/HAD-like"/>
    <property type="match status" value="1"/>
</dbReference>
<name>A0ABD1YD83_9MARC</name>
<keyword evidence="1" id="KW-0809">Transit peptide</keyword>
<keyword evidence="1" id="KW-0496">Mitochondrion</keyword>
<dbReference type="InterPro" id="IPR023214">
    <property type="entry name" value="HAD_sf"/>
</dbReference>
<dbReference type="Proteomes" id="UP001605036">
    <property type="component" value="Unassembled WGS sequence"/>
</dbReference>
<dbReference type="PANTHER" id="PTHR12210">
    <property type="entry name" value="DULLARD PROTEIN PHOSPHATASE"/>
    <property type="match status" value="1"/>
</dbReference>
<dbReference type="InterPro" id="IPR036412">
    <property type="entry name" value="HAD-like_sf"/>
</dbReference>
<accession>A0ABD1YD83</accession>
<keyword evidence="1" id="KW-0813">Transport</keyword>
<sequence>MPIPPDIPRQKTLILDLNGVLCKIERSATALRQAKDLGWPVLGSRITWVVPRSELREFLEQMLELFCVIIWTSRIERNTKPGPLVKKQKSLPSYGRKTFISVSFINTAANLLLVLEALESAWFLPLGVKSGQLTYLLFLHIFSQACKIWNQSHCDKVEGVSKDGIPIFMKDFATLEFWNISTRDVLMIDDSPEKGMMNFPYSPLYPPTFTPLVTSPDDDTYLNSKLLPWLKG</sequence>
<evidence type="ECO:0000259" key="2">
    <source>
        <dbReference type="PROSITE" id="PS50969"/>
    </source>
</evidence>
<dbReference type="SUPFAM" id="SSF56784">
    <property type="entry name" value="HAD-like"/>
    <property type="match status" value="1"/>
</dbReference>
<keyword evidence="4" id="KW-1185">Reference proteome</keyword>
<dbReference type="GO" id="GO:0015031">
    <property type="term" value="P:protein transport"/>
    <property type="evidence" value="ECO:0007669"/>
    <property type="project" value="UniProtKB-KW"/>
</dbReference>
<comment type="subcellular location">
    <subcellularLocation>
        <location evidence="1">Mitochondrion inner membrane</location>
        <topology evidence="1">Single-pass membrane protein</topology>
    </subcellularLocation>
</comment>
<dbReference type="PROSITE" id="PS50969">
    <property type="entry name" value="FCP1"/>
    <property type="match status" value="1"/>
</dbReference>
<dbReference type="InterPro" id="IPR050365">
    <property type="entry name" value="TIM50"/>
</dbReference>
<dbReference type="GO" id="GO:0005744">
    <property type="term" value="C:TIM23 mitochondrial import inner membrane translocase complex"/>
    <property type="evidence" value="ECO:0007669"/>
    <property type="project" value="UniProtKB-UniRule"/>
</dbReference>
<protein>
    <recommendedName>
        <fullName evidence="1">Mitochondrial import inner membrane translocase subunit TIM50</fullName>
    </recommendedName>
</protein>
<dbReference type="Pfam" id="PF03031">
    <property type="entry name" value="NIF"/>
    <property type="match status" value="1"/>
</dbReference>
<comment type="function">
    <text evidence="1">Essential component of the TIM23 complex, a complex that mediates the translocation of transit peptide-containing proteins across the mitochondrial inner membrane.</text>
</comment>
<organism evidence="3 4">
    <name type="scientific">Riccia fluitans</name>
    <dbReference type="NCBI Taxonomy" id="41844"/>
    <lineage>
        <taxon>Eukaryota</taxon>
        <taxon>Viridiplantae</taxon>
        <taxon>Streptophyta</taxon>
        <taxon>Embryophyta</taxon>
        <taxon>Marchantiophyta</taxon>
        <taxon>Marchantiopsida</taxon>
        <taxon>Marchantiidae</taxon>
        <taxon>Marchantiales</taxon>
        <taxon>Ricciaceae</taxon>
        <taxon>Riccia</taxon>
    </lineage>
</organism>
<dbReference type="InterPro" id="IPR004274">
    <property type="entry name" value="FCP1_dom"/>
</dbReference>
<reference evidence="3 4" key="1">
    <citation type="submission" date="2024-09" db="EMBL/GenBank/DDBJ databases">
        <title>Chromosome-scale assembly of Riccia fluitans.</title>
        <authorList>
            <person name="Paukszto L."/>
            <person name="Sawicki J."/>
            <person name="Karawczyk K."/>
            <person name="Piernik-Szablinska J."/>
            <person name="Szczecinska M."/>
            <person name="Mazdziarz M."/>
        </authorList>
    </citation>
    <scope>NUCLEOTIDE SEQUENCE [LARGE SCALE GENOMIC DNA]</scope>
    <source>
        <strain evidence="3">Rf_01</strain>
        <tissue evidence="3">Aerial parts of the thallus</tissue>
    </source>
</reference>
<evidence type="ECO:0000313" key="4">
    <source>
        <dbReference type="Proteomes" id="UP001605036"/>
    </source>
</evidence>
<comment type="similarity">
    <text evidence="1">Belongs to the TIM50 family.</text>
</comment>
<comment type="caution">
    <text evidence="3">The sequence shown here is derived from an EMBL/GenBank/DDBJ whole genome shotgun (WGS) entry which is preliminary data.</text>
</comment>
<proteinExistence type="inferred from homology"/>
<feature type="domain" description="FCP1 homology" evidence="2">
    <location>
        <begin position="6"/>
        <end position="232"/>
    </location>
</feature>
<evidence type="ECO:0000313" key="3">
    <source>
        <dbReference type="EMBL" id="KAL2628693.1"/>
    </source>
</evidence>
<dbReference type="AlphaFoldDB" id="A0ABD1YD83"/>
<comment type="subunit">
    <text evidence="1">Component of the TIM23 complex.</text>
</comment>
<keyword evidence="1" id="KW-0811">Translocation</keyword>
<keyword evidence="1" id="KW-0653">Protein transport</keyword>
<evidence type="ECO:0000256" key="1">
    <source>
        <dbReference type="RuleBase" id="RU365079"/>
    </source>
</evidence>